<comment type="function">
    <text evidence="6">This is one of the proteins that bind and probably mediate the attachment of the 5S RNA into the large ribosomal subunit, where it forms part of the central protuberance.</text>
</comment>
<evidence type="ECO:0000313" key="7">
    <source>
        <dbReference type="EMBL" id="AAT10167.1"/>
    </source>
</evidence>
<comment type="subunit">
    <text evidence="6">Part of the 50S ribosomal subunit. Contacts the 5S and 23S rRNAs.</text>
</comment>
<keyword evidence="3 6" id="KW-0694">RNA-binding</keyword>
<dbReference type="HAMAP" id="MF_01337_A">
    <property type="entry name" value="Ribosomal_uL18_A"/>
    <property type="match status" value="1"/>
</dbReference>
<sequence length="171" mass="18322">MAHGKNQRLRFKRRRTGETDYRRRMRMLRGGATRAVVRVSNTQTTCQLINYDSTGDEVIISVTGKTLVDRFGWPLDASRKSVPASYLTGFALAKAAIAAGHSEAVLDVGLAAATSGNRVFAALRGMVDAGLDIPHGADVLPSDERIHGSHINDSLASAVESTRTAIEEASA</sequence>
<dbReference type="PANTHER" id="PTHR23410">
    <property type="entry name" value="RIBOSOMAL PROTEIN L5-RELATED"/>
    <property type="match status" value="1"/>
</dbReference>
<evidence type="ECO:0000256" key="1">
    <source>
        <dbReference type="ARBA" id="ARBA00007116"/>
    </source>
</evidence>
<gene>
    <name evidence="7" type="primary">rpl18P</name>
    <name evidence="6" type="synonym">rpl18</name>
</gene>
<keyword evidence="4 6" id="KW-0689">Ribosomal protein</keyword>
<evidence type="ECO:0000256" key="4">
    <source>
        <dbReference type="ARBA" id="ARBA00022980"/>
    </source>
</evidence>
<accession>Q673Q9</accession>
<dbReference type="SUPFAM" id="SSF53137">
    <property type="entry name" value="Translational machinery components"/>
    <property type="match status" value="1"/>
</dbReference>
<dbReference type="EMBL" id="AY534910">
    <property type="protein sequence ID" value="AAT10167.1"/>
    <property type="molecule type" value="Genomic_DNA"/>
</dbReference>
<organism evidence="7">
    <name type="scientific">uncultured marine group II euryarchaeote DeepAnt-JyKC7</name>
    <dbReference type="NCBI Taxonomy" id="274855"/>
    <lineage>
        <taxon>Archaea</taxon>
        <taxon>Methanobacteriati</taxon>
        <taxon>Thermoplasmatota</taxon>
        <taxon>Candidatus Poseidoniia</taxon>
        <taxon>Candidatus Poseidoniales</taxon>
        <taxon>environmental samples</taxon>
    </lineage>
</organism>
<dbReference type="Gene3D" id="3.30.420.100">
    <property type="match status" value="1"/>
</dbReference>
<dbReference type="GO" id="GO:0006412">
    <property type="term" value="P:translation"/>
    <property type="evidence" value="ECO:0007669"/>
    <property type="project" value="UniProtKB-UniRule"/>
</dbReference>
<protein>
    <recommendedName>
        <fullName evidence="6">Large ribosomal subunit protein uL18</fullName>
    </recommendedName>
</protein>
<evidence type="ECO:0000256" key="6">
    <source>
        <dbReference type="HAMAP-Rule" id="MF_01337"/>
    </source>
</evidence>
<proteinExistence type="inferred from homology"/>
<evidence type="ECO:0000256" key="5">
    <source>
        <dbReference type="ARBA" id="ARBA00023274"/>
    </source>
</evidence>
<keyword evidence="5 6" id="KW-0687">Ribonucleoprotein</keyword>
<evidence type="ECO:0000256" key="2">
    <source>
        <dbReference type="ARBA" id="ARBA00022730"/>
    </source>
</evidence>
<dbReference type="GO" id="GO:0008097">
    <property type="term" value="F:5S rRNA binding"/>
    <property type="evidence" value="ECO:0007669"/>
    <property type="project" value="InterPro"/>
</dbReference>
<dbReference type="NCBIfam" id="NF006342">
    <property type="entry name" value="PRK08569.1"/>
    <property type="match status" value="1"/>
</dbReference>
<evidence type="ECO:0000256" key="3">
    <source>
        <dbReference type="ARBA" id="ARBA00022884"/>
    </source>
</evidence>
<dbReference type="InterPro" id="IPR057268">
    <property type="entry name" value="Ribosomal_L18"/>
</dbReference>
<dbReference type="GO" id="GO:0022625">
    <property type="term" value="C:cytosolic large ribosomal subunit"/>
    <property type="evidence" value="ECO:0007669"/>
    <property type="project" value="TreeGrafter"/>
</dbReference>
<dbReference type="InterPro" id="IPR057267">
    <property type="entry name" value="Rbsml_uL18_arch"/>
</dbReference>
<dbReference type="CDD" id="cd00432">
    <property type="entry name" value="Ribosomal_L18_L5e"/>
    <property type="match status" value="1"/>
</dbReference>
<dbReference type="GO" id="GO:0003735">
    <property type="term" value="F:structural constituent of ribosome"/>
    <property type="evidence" value="ECO:0007669"/>
    <property type="project" value="InterPro"/>
</dbReference>
<name>Q673Q9_9ARCH</name>
<comment type="similarity">
    <text evidence="1 6">Belongs to the universal ribosomal protein uL18 family.</text>
</comment>
<dbReference type="AlphaFoldDB" id="Q673Q9"/>
<dbReference type="InterPro" id="IPR005485">
    <property type="entry name" value="Rbsml_uL18_euk_arch"/>
</dbReference>
<dbReference type="Pfam" id="PF17144">
    <property type="entry name" value="Ribosomal_L5e"/>
    <property type="match status" value="2"/>
</dbReference>
<keyword evidence="2 6" id="KW-0699">rRNA-binding</keyword>
<dbReference type="GO" id="GO:0000027">
    <property type="term" value="P:ribosomal large subunit assembly"/>
    <property type="evidence" value="ECO:0007669"/>
    <property type="project" value="TreeGrafter"/>
</dbReference>
<reference evidence="7" key="1">
    <citation type="journal article" date="2004" name="Environ. Microbiol.">
        <title>Analysis of a genome fragment of a deep-sea uncultivated Group II euryarchaeote containing 16S rDNA, a spectinomycin-like operon and several energy metabolism genes.</title>
        <authorList>
            <person name="Moreira D."/>
            <person name="Rodriguez-Valera F."/>
            <person name="Lopez-Garcia P."/>
        </authorList>
    </citation>
    <scope>NUCLEOTIDE SEQUENCE</scope>
</reference>
<dbReference type="PANTHER" id="PTHR23410:SF12">
    <property type="entry name" value="LARGE RIBOSOMAL SUBUNIT PROTEIN UL18"/>
    <property type="match status" value="1"/>
</dbReference>